<gene>
    <name evidence="2" type="ORF">A6302_01201</name>
</gene>
<organism evidence="2 3">
    <name type="scientific">Methylobrevis pamukkalensis</name>
    <dbReference type="NCBI Taxonomy" id="1439726"/>
    <lineage>
        <taxon>Bacteria</taxon>
        <taxon>Pseudomonadati</taxon>
        <taxon>Pseudomonadota</taxon>
        <taxon>Alphaproteobacteria</taxon>
        <taxon>Hyphomicrobiales</taxon>
        <taxon>Pleomorphomonadaceae</taxon>
        <taxon>Methylobrevis</taxon>
    </lineage>
</organism>
<sequence>MRGSPAPGAFIGDSSAWPFGSRQASSRSPPGKKEAVWPSSPMPSTTAENGIASAPAAAVTAASPASGVGAPVKSGTKVAAAAGPVSRPARRVAALERSEVSGTQRSSTRVTVTFDQSRLLPASAAKKRFGVRPPDSASEAAPRAAMSAAAPSATKSARASASRSGEA</sequence>
<feature type="compositionally biased region" description="Low complexity" evidence="1">
    <location>
        <begin position="132"/>
        <end position="167"/>
    </location>
</feature>
<evidence type="ECO:0000256" key="1">
    <source>
        <dbReference type="SAM" id="MobiDB-lite"/>
    </source>
</evidence>
<feature type="region of interest" description="Disordered" evidence="1">
    <location>
        <begin position="1"/>
        <end position="72"/>
    </location>
</feature>
<dbReference type="AlphaFoldDB" id="A0A1E3H528"/>
<dbReference type="EMBL" id="MCRJ01000021">
    <property type="protein sequence ID" value="ODN71424.1"/>
    <property type="molecule type" value="Genomic_DNA"/>
</dbReference>
<feature type="region of interest" description="Disordered" evidence="1">
    <location>
        <begin position="125"/>
        <end position="167"/>
    </location>
</feature>
<keyword evidence="3" id="KW-1185">Reference proteome</keyword>
<reference evidence="2 3" key="1">
    <citation type="submission" date="2016-07" db="EMBL/GenBank/DDBJ databases">
        <title>Draft Genome Sequence of Methylobrevis pamukkalensis PK2.</title>
        <authorList>
            <person name="Vasilenko O.V."/>
            <person name="Doronina N.V."/>
            <person name="Shmareva M.N."/>
            <person name="Tarlachkov S.V."/>
            <person name="Mustakhimov I."/>
            <person name="Trotsenko Y.A."/>
        </authorList>
    </citation>
    <scope>NUCLEOTIDE SEQUENCE [LARGE SCALE GENOMIC DNA]</scope>
    <source>
        <strain evidence="2 3">PK2</strain>
    </source>
</reference>
<accession>A0A1E3H528</accession>
<comment type="caution">
    <text evidence="2">The sequence shown here is derived from an EMBL/GenBank/DDBJ whole genome shotgun (WGS) entry which is preliminary data.</text>
</comment>
<evidence type="ECO:0000313" key="2">
    <source>
        <dbReference type="EMBL" id="ODN71424.1"/>
    </source>
</evidence>
<feature type="compositionally biased region" description="Low complexity" evidence="1">
    <location>
        <begin position="50"/>
        <end position="72"/>
    </location>
</feature>
<evidence type="ECO:0000313" key="3">
    <source>
        <dbReference type="Proteomes" id="UP000094622"/>
    </source>
</evidence>
<protein>
    <submittedName>
        <fullName evidence="2">Uncharacterized protein</fullName>
    </submittedName>
</protein>
<proteinExistence type="predicted"/>
<name>A0A1E3H528_9HYPH</name>
<dbReference type="Proteomes" id="UP000094622">
    <property type="component" value="Unassembled WGS sequence"/>
</dbReference>